<proteinExistence type="predicted"/>
<feature type="domain" description="Polysaccharide pyruvyl transferase" evidence="1">
    <location>
        <begin position="73"/>
        <end position="219"/>
    </location>
</feature>
<reference evidence="2" key="2">
    <citation type="journal article" date="2021" name="Front. Microbiol.">
        <title>Aerobic Denitrification and Heterotrophic Sulfur Oxidation in the Genus Halomonas Revealed by Six Novel Species Characterizations and Genome-Based Analysis.</title>
        <authorList>
            <person name="Wang L."/>
            <person name="Shao Z."/>
        </authorList>
    </citation>
    <scope>NUCLEOTIDE SEQUENCE</scope>
    <source>
        <strain evidence="2">MCCC 1A05776</strain>
    </source>
</reference>
<name>A0AAW4YR06_9GAMM</name>
<keyword evidence="2" id="KW-0808">Transferase</keyword>
<reference evidence="2" key="1">
    <citation type="submission" date="2020-05" db="EMBL/GenBank/DDBJ databases">
        <authorList>
            <person name="Wang L."/>
            <person name="Shao Z."/>
        </authorList>
    </citation>
    <scope>NUCLEOTIDE SEQUENCE</scope>
    <source>
        <strain evidence="2">MCCC 1A05776</strain>
    </source>
</reference>
<gene>
    <name evidence="2" type="ORF">HOP61_06795</name>
</gene>
<evidence type="ECO:0000259" key="1">
    <source>
        <dbReference type="Pfam" id="PF04230"/>
    </source>
</evidence>
<dbReference type="GO" id="GO:0016740">
    <property type="term" value="F:transferase activity"/>
    <property type="evidence" value="ECO:0007669"/>
    <property type="project" value="UniProtKB-KW"/>
</dbReference>
<sequence length="288" mass="32158">MTPSTPKQLRKGIRSLLEFALLLTFARERVPVVYFDRQLNVGDAITPYLVRRLTGKETYRVRSNAVMHLLGVGSILHLAGSRSLVWGSGVIDPRRLPGREALEHARFLAVRGRLTQQLLAANGADVTGSMLGDPALLMPLFYQPARSHRHYRIGLVPHYVDLDHPVVRYMASLPDVKLIDVRQQPEPFIDALADCDAVISSSLHGLILADSYRIPNRWVRFSDGLIGGEFKFRDYYSTTDAPDTGVVSLRSRTEADDCMAVLPAQGGVAKYLSEPERLIATFPFDEFK</sequence>
<dbReference type="RefSeq" id="WP_103967910.1">
    <property type="nucleotide sequence ID" value="NZ_FNVC01000001.1"/>
</dbReference>
<dbReference type="AlphaFoldDB" id="A0AAW4YR06"/>
<dbReference type="Pfam" id="PF04230">
    <property type="entry name" value="PS_pyruv_trans"/>
    <property type="match status" value="1"/>
</dbReference>
<protein>
    <submittedName>
        <fullName evidence="2">Polysaccharide pyruvyl transferase family protein</fullName>
    </submittedName>
</protein>
<comment type="caution">
    <text evidence="2">The sequence shown here is derived from an EMBL/GenBank/DDBJ whole genome shotgun (WGS) entry which is preliminary data.</text>
</comment>
<dbReference type="Proteomes" id="UP001320178">
    <property type="component" value="Unassembled WGS sequence"/>
</dbReference>
<evidence type="ECO:0000313" key="3">
    <source>
        <dbReference type="Proteomes" id="UP001320178"/>
    </source>
</evidence>
<evidence type="ECO:0000313" key="2">
    <source>
        <dbReference type="EMBL" id="MCE8050993.1"/>
    </source>
</evidence>
<dbReference type="InterPro" id="IPR007345">
    <property type="entry name" value="Polysacch_pyruvyl_Trfase"/>
</dbReference>
<organism evidence="2 3">
    <name type="scientific">Billgrantia desiderata</name>
    <dbReference type="NCBI Taxonomy" id="52021"/>
    <lineage>
        <taxon>Bacteria</taxon>
        <taxon>Pseudomonadati</taxon>
        <taxon>Pseudomonadota</taxon>
        <taxon>Gammaproteobacteria</taxon>
        <taxon>Oceanospirillales</taxon>
        <taxon>Halomonadaceae</taxon>
        <taxon>Billgrantia</taxon>
    </lineage>
</organism>
<dbReference type="EMBL" id="JABFTS010000002">
    <property type="protein sequence ID" value="MCE8050993.1"/>
    <property type="molecule type" value="Genomic_DNA"/>
</dbReference>
<accession>A0AAW4YR06</accession>